<feature type="domain" description="Tr-type G" evidence="12">
    <location>
        <begin position="19"/>
        <end position="290"/>
    </location>
</feature>
<evidence type="ECO:0000259" key="12">
    <source>
        <dbReference type="PROSITE" id="PS51722"/>
    </source>
</evidence>
<dbReference type="Pfam" id="PF22594">
    <property type="entry name" value="GTP-eEF1A_C"/>
    <property type="match status" value="1"/>
</dbReference>
<dbReference type="PROSITE" id="PS51722">
    <property type="entry name" value="G_TR_2"/>
    <property type="match status" value="1"/>
</dbReference>
<dbReference type="FunFam" id="3.40.50.300:FF:000119">
    <property type="entry name" value="Sulfate adenylyltransferase subunit 1"/>
    <property type="match status" value="1"/>
</dbReference>
<dbReference type="SUPFAM" id="SSF50465">
    <property type="entry name" value="EF-Tu/eEF-1alpha/eIF2-gamma C-terminal domain"/>
    <property type="match status" value="1"/>
</dbReference>
<feature type="binding site" evidence="10">
    <location>
        <begin position="107"/>
        <end position="111"/>
    </location>
    <ligand>
        <name>GTP</name>
        <dbReference type="ChEBI" id="CHEBI:37565"/>
    </ligand>
</feature>
<dbReference type="RefSeq" id="WP_104517118.1">
    <property type="nucleotide sequence ID" value="NZ_NHRY01000036.1"/>
</dbReference>
<dbReference type="PRINTS" id="PR00315">
    <property type="entry name" value="ELONGATNFCT"/>
</dbReference>
<dbReference type="InterPro" id="IPR050100">
    <property type="entry name" value="TRAFAC_GTPase_members"/>
</dbReference>
<dbReference type="GO" id="GO:0070814">
    <property type="term" value="P:hydrogen sulfide biosynthetic process"/>
    <property type="evidence" value="ECO:0007669"/>
    <property type="project" value="UniProtKB-UniRule"/>
</dbReference>
<feature type="binding site" evidence="10">
    <location>
        <begin position="28"/>
        <end position="35"/>
    </location>
    <ligand>
        <name>GTP</name>
        <dbReference type="ChEBI" id="CHEBI:37565"/>
    </ligand>
</feature>
<evidence type="ECO:0000256" key="1">
    <source>
        <dbReference type="ARBA" id="ARBA00001823"/>
    </source>
</evidence>
<keyword evidence="11" id="KW-0472">Membrane</keyword>
<feature type="transmembrane region" description="Helical" evidence="11">
    <location>
        <begin position="471"/>
        <end position="498"/>
    </location>
</feature>
<keyword evidence="5 10" id="KW-0548">Nucleotidyltransferase</keyword>
<dbReference type="GO" id="GO:0003924">
    <property type="term" value="F:GTPase activity"/>
    <property type="evidence" value="ECO:0007669"/>
    <property type="project" value="InterPro"/>
</dbReference>
<dbReference type="GO" id="GO:0005524">
    <property type="term" value="F:ATP binding"/>
    <property type="evidence" value="ECO:0007669"/>
    <property type="project" value="UniProtKB-KW"/>
</dbReference>
<reference evidence="13 14" key="1">
    <citation type="journal article" date="2018" name="Arch. Microbiol.">
        <title>New insights into the metabolic potential of the phototrophic purple bacterium Rhodopila globiformis DSM 161(T) from its draft genome sequence and evidence for a vanadium-dependent nitrogenase.</title>
        <authorList>
            <person name="Imhoff J.F."/>
            <person name="Rahn T."/>
            <person name="Kunzel S."/>
            <person name="Neulinger S.C."/>
        </authorList>
    </citation>
    <scope>NUCLEOTIDE SEQUENCE [LARGE SCALE GENOMIC DNA]</scope>
    <source>
        <strain evidence="13 14">DSM 161</strain>
    </source>
</reference>
<evidence type="ECO:0000256" key="9">
    <source>
        <dbReference type="ARBA" id="ARBA00024872"/>
    </source>
</evidence>
<keyword evidence="7 10" id="KW-0067">ATP-binding</keyword>
<organism evidence="13 14">
    <name type="scientific">Rhodopila globiformis</name>
    <name type="common">Rhodopseudomonas globiformis</name>
    <dbReference type="NCBI Taxonomy" id="1071"/>
    <lineage>
        <taxon>Bacteria</taxon>
        <taxon>Pseudomonadati</taxon>
        <taxon>Pseudomonadota</taxon>
        <taxon>Alphaproteobacteria</taxon>
        <taxon>Acetobacterales</taxon>
        <taxon>Acetobacteraceae</taxon>
        <taxon>Rhodopila</taxon>
    </lineage>
</organism>
<dbReference type="InterPro" id="IPR009000">
    <property type="entry name" value="Transl_B-barrel_sf"/>
</dbReference>
<evidence type="ECO:0000256" key="6">
    <source>
        <dbReference type="ARBA" id="ARBA00022741"/>
    </source>
</evidence>
<sequence>MSVALADTAPLAEVAVREASLLRFLTCGSVDDGKSTLLGRLLFDSHAVLDDQLAALDRDSRKFSTHEGHRDFALLVDGLSAEREQGITIDVAYRYFSTPKRSFIVADTPGHEQYTRNMATGASTAELAIILVDARKGILPQTRRHSFIVSMVGVRHVVLAVNKMDLMGFDQAVYDRIVADYTSAVVSLGFETIVPIPMCAREGDNVAERSERTPWYQGTPLLDYLESVDVGEAPDKAKRLHLPVQWVNRPNLDFRGYAGTVSAGTAHVGDPVTVLPSLRHSSIARIVTAEGDLEAASVGQAVTLTLADEVDISRGDVIVHRSSVMQAHTAITARLLWMGEAPMRPGQSFIVKLGTMEANATVAKLRHAVDIHSFQNQPADSLAMNGIGVVDLRFDKPLSATIYGRDRTLGSFILIERMTNQTVALGTVEAAAQRQANDNSRAQVVPRAVGAVAGRQRARFRALVGCRIAEAVMLALIVWLLSGSGYLALAVAAVDAVLRPMAGRVAMLLGGRGNAVLS</sequence>
<dbReference type="InterPro" id="IPR044139">
    <property type="entry name" value="CysN_NoDQ_III"/>
</dbReference>
<dbReference type="CDD" id="cd03695">
    <property type="entry name" value="CysN_NodQ_II"/>
    <property type="match status" value="1"/>
</dbReference>
<keyword evidence="11" id="KW-0812">Transmembrane</keyword>
<evidence type="ECO:0000313" key="13">
    <source>
        <dbReference type="EMBL" id="PPQ39033.1"/>
    </source>
</evidence>
<dbReference type="GO" id="GO:0000103">
    <property type="term" value="P:sulfate assimilation"/>
    <property type="evidence" value="ECO:0007669"/>
    <property type="project" value="UniProtKB-UniRule"/>
</dbReference>
<dbReference type="SUPFAM" id="SSF52540">
    <property type="entry name" value="P-loop containing nucleoside triphosphate hydrolases"/>
    <property type="match status" value="1"/>
</dbReference>
<dbReference type="InterPro" id="IPR041757">
    <property type="entry name" value="CysN_GTP-bd"/>
</dbReference>
<evidence type="ECO:0000256" key="8">
    <source>
        <dbReference type="ARBA" id="ARBA00023134"/>
    </source>
</evidence>
<dbReference type="NCBIfam" id="TIGR02034">
    <property type="entry name" value="CysN"/>
    <property type="match status" value="1"/>
</dbReference>
<dbReference type="InterPro" id="IPR027417">
    <property type="entry name" value="P-loop_NTPase"/>
</dbReference>
<dbReference type="HAMAP" id="MF_00062">
    <property type="entry name" value="Sulf_adenylyltr_sub1"/>
    <property type="match status" value="1"/>
</dbReference>
<dbReference type="PROSITE" id="PS00301">
    <property type="entry name" value="G_TR_1"/>
    <property type="match status" value="1"/>
</dbReference>
<evidence type="ECO:0000256" key="5">
    <source>
        <dbReference type="ARBA" id="ARBA00022695"/>
    </source>
</evidence>
<comment type="subunit">
    <text evidence="10">Heterodimer composed of CysD, the smaller subunit, and CysN.</text>
</comment>
<evidence type="ECO:0000256" key="2">
    <source>
        <dbReference type="ARBA" id="ARBA00002357"/>
    </source>
</evidence>
<evidence type="ECO:0000256" key="7">
    <source>
        <dbReference type="ARBA" id="ARBA00022840"/>
    </source>
</evidence>
<comment type="similarity">
    <text evidence="10">Belongs to the TRAFAC class translation factor GTPase superfamily. Classic translation factor GTPase family. CysN/NodQ subfamily.</text>
</comment>
<comment type="function">
    <text evidence="9">Proposed to provide activated sulfate for transfer to Nod factor. ATP sulfurylase may be the GTPase, regulating ATP sulfurylase activity.</text>
</comment>
<dbReference type="InterPro" id="IPR009001">
    <property type="entry name" value="Transl_elong_EF1A/Init_IF2_C"/>
</dbReference>
<accession>A0A2S6NNN2</accession>
<name>A0A2S6NNN2_RHOGL</name>
<evidence type="ECO:0000256" key="11">
    <source>
        <dbReference type="SAM" id="Phobius"/>
    </source>
</evidence>
<dbReference type="UniPathway" id="UPA00140">
    <property type="reaction ID" value="UER00204"/>
</dbReference>
<evidence type="ECO:0000256" key="4">
    <source>
        <dbReference type="ARBA" id="ARBA00022679"/>
    </source>
</evidence>
<dbReference type="CDD" id="cd04166">
    <property type="entry name" value="CysN_ATPS"/>
    <property type="match status" value="1"/>
</dbReference>
<dbReference type="InterPro" id="IPR031157">
    <property type="entry name" value="G_TR_CS"/>
</dbReference>
<keyword evidence="4 10" id="KW-0808">Transferase</keyword>
<comment type="catalytic activity">
    <reaction evidence="10">
        <text>sulfate + ATP + H(+) = adenosine 5'-phosphosulfate + diphosphate</text>
        <dbReference type="Rhea" id="RHEA:18133"/>
        <dbReference type="ChEBI" id="CHEBI:15378"/>
        <dbReference type="ChEBI" id="CHEBI:16189"/>
        <dbReference type="ChEBI" id="CHEBI:30616"/>
        <dbReference type="ChEBI" id="CHEBI:33019"/>
        <dbReference type="ChEBI" id="CHEBI:58243"/>
        <dbReference type="EC" id="2.7.7.4"/>
    </reaction>
</comment>
<keyword evidence="14" id="KW-1185">Reference proteome</keyword>
<gene>
    <name evidence="10" type="primary">cysN</name>
    <name evidence="13" type="ORF">CCS01_01735</name>
</gene>
<dbReference type="GO" id="GO:0004020">
    <property type="term" value="F:adenylylsulfate kinase activity"/>
    <property type="evidence" value="ECO:0007669"/>
    <property type="project" value="UniProtKB-EC"/>
</dbReference>
<dbReference type="Gene3D" id="3.40.50.300">
    <property type="entry name" value="P-loop containing nucleotide triphosphate hydrolases"/>
    <property type="match status" value="1"/>
</dbReference>
<dbReference type="InterPro" id="IPR054696">
    <property type="entry name" value="GTP-eEF1A_C"/>
</dbReference>
<dbReference type="EMBL" id="NHRY01000036">
    <property type="protein sequence ID" value="PPQ39033.1"/>
    <property type="molecule type" value="Genomic_DNA"/>
</dbReference>
<dbReference type="CDD" id="cd04095">
    <property type="entry name" value="CysN_NoDQ_III"/>
    <property type="match status" value="1"/>
</dbReference>
<dbReference type="OrthoDB" id="9804504at2"/>
<feature type="binding site" evidence="10">
    <location>
        <begin position="162"/>
        <end position="165"/>
    </location>
    <ligand>
        <name>GTP</name>
        <dbReference type="ChEBI" id="CHEBI:37565"/>
    </ligand>
</feature>
<comment type="caution">
    <text evidence="13">The sequence shown here is derived from an EMBL/GenBank/DDBJ whole genome shotgun (WGS) entry which is preliminary data.</text>
</comment>
<keyword evidence="6 10" id="KW-0547">Nucleotide-binding</keyword>
<dbReference type="InterPro" id="IPR000795">
    <property type="entry name" value="T_Tr_GTP-bd_dom"/>
</dbReference>
<comment type="catalytic activity">
    <reaction evidence="1">
        <text>adenosine 5'-phosphosulfate + ATP = 3'-phosphoadenylyl sulfate + ADP + H(+)</text>
        <dbReference type="Rhea" id="RHEA:24152"/>
        <dbReference type="ChEBI" id="CHEBI:15378"/>
        <dbReference type="ChEBI" id="CHEBI:30616"/>
        <dbReference type="ChEBI" id="CHEBI:58243"/>
        <dbReference type="ChEBI" id="CHEBI:58339"/>
        <dbReference type="ChEBI" id="CHEBI:456216"/>
        <dbReference type="EC" id="2.7.1.25"/>
    </reaction>
</comment>
<dbReference type="InterPro" id="IPR011779">
    <property type="entry name" value="SO4_adenylTrfase_lsu"/>
</dbReference>
<proteinExistence type="inferred from homology"/>
<keyword evidence="8 10" id="KW-0342">GTP-binding</keyword>
<dbReference type="Gene3D" id="2.40.30.10">
    <property type="entry name" value="Translation factors"/>
    <property type="match status" value="2"/>
</dbReference>
<dbReference type="Proteomes" id="UP000239724">
    <property type="component" value="Unassembled WGS sequence"/>
</dbReference>
<keyword evidence="11" id="KW-1133">Transmembrane helix</keyword>
<dbReference type="AlphaFoldDB" id="A0A2S6NNN2"/>
<comment type="function">
    <text evidence="2">APS kinase catalyzes the synthesis of activated sulfate.</text>
</comment>
<evidence type="ECO:0000256" key="3">
    <source>
        <dbReference type="ARBA" id="ARBA00011760"/>
    </source>
</evidence>
<evidence type="ECO:0000256" key="10">
    <source>
        <dbReference type="HAMAP-Rule" id="MF_00062"/>
    </source>
</evidence>
<evidence type="ECO:0000313" key="14">
    <source>
        <dbReference type="Proteomes" id="UP000239724"/>
    </source>
</evidence>
<dbReference type="InterPro" id="IPR044138">
    <property type="entry name" value="CysN_II"/>
</dbReference>
<dbReference type="EC" id="2.7.7.4" evidence="10"/>
<dbReference type="GO" id="GO:0005525">
    <property type="term" value="F:GTP binding"/>
    <property type="evidence" value="ECO:0007669"/>
    <property type="project" value="UniProtKB-UniRule"/>
</dbReference>
<protein>
    <recommendedName>
        <fullName evidence="10">Sulfate adenylyltransferase subunit 1</fullName>
        <ecNumber evidence="10">2.7.7.4</ecNumber>
    </recommendedName>
    <alternativeName>
        <fullName evidence="10">ATP-sulfurylase large subunit</fullName>
    </alternativeName>
    <alternativeName>
        <fullName evidence="10">Sulfate adenylate transferase</fullName>
        <shortName evidence="10">SAT</shortName>
    </alternativeName>
</protein>
<comment type="function">
    <text evidence="10">With CysD forms the ATP sulfurylase (ATPS) that catalyzes the adenylation of sulfate producing adenosine 5'-phosphosulfate (APS) and diphosphate, the first enzymatic step in sulfur assimilation pathway. APS synthesis involves the formation of a high-energy phosphoric-sulfuric acid anhydride bond driven by GTP hydrolysis by CysN coupled to ATP hydrolysis by CysD.</text>
</comment>
<dbReference type="NCBIfam" id="NF003478">
    <property type="entry name" value="PRK05124.1"/>
    <property type="match status" value="1"/>
</dbReference>
<comment type="subunit">
    <text evidence="3">Sulfate-activating enzymes, NodP and NodQ, may be physically associated.</text>
</comment>
<dbReference type="GO" id="GO:0004781">
    <property type="term" value="F:sulfate adenylyltransferase (ATP) activity"/>
    <property type="evidence" value="ECO:0007669"/>
    <property type="project" value="UniProtKB-UniRule"/>
</dbReference>
<dbReference type="Pfam" id="PF00009">
    <property type="entry name" value="GTP_EFTU"/>
    <property type="match status" value="1"/>
</dbReference>
<dbReference type="SUPFAM" id="SSF50447">
    <property type="entry name" value="Translation proteins"/>
    <property type="match status" value="1"/>
</dbReference>
<dbReference type="PANTHER" id="PTHR23115">
    <property type="entry name" value="TRANSLATION FACTOR"/>
    <property type="match status" value="1"/>
</dbReference>
<comment type="pathway">
    <text evidence="10">Sulfur metabolism; hydrogen sulfide biosynthesis; sulfite from sulfate: step 1/3.</text>
</comment>